<evidence type="ECO:0000256" key="7">
    <source>
        <dbReference type="ARBA" id="ARBA00023136"/>
    </source>
</evidence>
<dbReference type="InterPro" id="IPR032675">
    <property type="entry name" value="LRR_dom_sf"/>
</dbReference>
<comment type="similarity">
    <text evidence="2 11">Belongs to the GDA1/CD39 NTPase family.</text>
</comment>
<dbReference type="GO" id="GO:0005794">
    <property type="term" value="C:Golgi apparatus"/>
    <property type="evidence" value="ECO:0007669"/>
    <property type="project" value="TreeGrafter"/>
</dbReference>
<feature type="region of interest" description="Disordered" evidence="12">
    <location>
        <begin position="459"/>
        <end position="482"/>
    </location>
</feature>
<keyword evidence="10" id="KW-0067">ATP-binding</keyword>
<dbReference type="GO" id="GO:0046036">
    <property type="term" value="P:CTP metabolic process"/>
    <property type="evidence" value="ECO:0007669"/>
    <property type="project" value="TreeGrafter"/>
</dbReference>
<feature type="compositionally biased region" description="Acidic residues" evidence="12">
    <location>
        <begin position="468"/>
        <end position="477"/>
    </location>
</feature>
<keyword evidence="4 13" id="KW-0812">Transmembrane</keyword>
<evidence type="ECO:0000256" key="5">
    <source>
        <dbReference type="ARBA" id="ARBA00022801"/>
    </source>
</evidence>
<evidence type="ECO:0000256" key="11">
    <source>
        <dbReference type="RuleBase" id="RU003833"/>
    </source>
</evidence>
<protein>
    <recommendedName>
        <fullName evidence="3">nucleoside-triphosphate phosphatase</fullName>
        <ecNumber evidence="3">3.6.1.15</ecNumber>
    </recommendedName>
</protein>
<evidence type="ECO:0000256" key="2">
    <source>
        <dbReference type="ARBA" id="ARBA00009283"/>
    </source>
</evidence>
<dbReference type="PANTHER" id="PTHR11782">
    <property type="entry name" value="ADENOSINE/GUANOSINE DIPHOSPHATASE"/>
    <property type="match status" value="1"/>
</dbReference>
<evidence type="ECO:0000256" key="4">
    <source>
        <dbReference type="ARBA" id="ARBA00022692"/>
    </source>
</evidence>
<comment type="caution">
    <text evidence="14">The sequence shown here is derived from an EMBL/GenBank/DDBJ whole genome shotgun (WGS) entry which is preliminary data.</text>
</comment>
<evidence type="ECO:0000256" key="13">
    <source>
        <dbReference type="SAM" id="Phobius"/>
    </source>
</evidence>
<feature type="binding site" evidence="10">
    <location>
        <begin position="873"/>
        <end position="877"/>
    </location>
    <ligand>
        <name>ATP</name>
        <dbReference type="ChEBI" id="CHEBI:30616"/>
    </ligand>
</feature>
<feature type="active site" description="Proton acceptor" evidence="9">
    <location>
        <position position="823"/>
    </location>
</feature>
<dbReference type="PROSITE" id="PS01238">
    <property type="entry name" value="GDA1_CD39_NTPASE"/>
    <property type="match status" value="1"/>
</dbReference>
<evidence type="ECO:0000256" key="10">
    <source>
        <dbReference type="PIRSR" id="PIRSR600407-2"/>
    </source>
</evidence>
<feature type="compositionally biased region" description="Basic and acidic residues" evidence="12">
    <location>
        <begin position="305"/>
        <end position="314"/>
    </location>
</feature>
<dbReference type="Gene3D" id="3.30.420.150">
    <property type="entry name" value="Exopolyphosphatase. Domain 2"/>
    <property type="match status" value="1"/>
</dbReference>
<keyword evidence="15" id="KW-1185">Reference proteome</keyword>
<gene>
    <name evidence="14" type="ORF">KUDE01_007022</name>
</gene>
<keyword evidence="6 13" id="KW-1133">Transmembrane helix</keyword>
<dbReference type="Pfam" id="PF01150">
    <property type="entry name" value="GDA1_CD39"/>
    <property type="match status" value="1"/>
</dbReference>
<evidence type="ECO:0000256" key="8">
    <source>
        <dbReference type="ARBA" id="ARBA00023180"/>
    </source>
</evidence>
<comment type="subcellular location">
    <subcellularLocation>
        <location evidence="1">Endomembrane system</location>
        <topology evidence="1">Multi-pass membrane protein</topology>
    </subcellularLocation>
</comment>
<dbReference type="GO" id="GO:0004382">
    <property type="term" value="F:GDP phosphatase activity"/>
    <property type="evidence" value="ECO:0007669"/>
    <property type="project" value="TreeGrafter"/>
</dbReference>
<evidence type="ECO:0000313" key="14">
    <source>
        <dbReference type="EMBL" id="KAK1891944.1"/>
    </source>
</evidence>
<keyword evidence="8" id="KW-0325">Glycoprotein</keyword>
<evidence type="ECO:0000256" key="1">
    <source>
        <dbReference type="ARBA" id="ARBA00004127"/>
    </source>
</evidence>
<keyword evidence="7 13" id="KW-0472">Membrane</keyword>
<accession>A0AAD9C1V1</accession>
<dbReference type="GO" id="GO:0017111">
    <property type="term" value="F:ribonucleoside triphosphate phosphatase activity"/>
    <property type="evidence" value="ECO:0007669"/>
    <property type="project" value="UniProtKB-EC"/>
</dbReference>
<evidence type="ECO:0000256" key="3">
    <source>
        <dbReference type="ARBA" id="ARBA00012445"/>
    </source>
</evidence>
<dbReference type="Gene3D" id="3.80.10.10">
    <property type="entry name" value="Ribonuclease Inhibitor"/>
    <property type="match status" value="2"/>
</dbReference>
<dbReference type="GO" id="GO:0005524">
    <property type="term" value="F:ATP binding"/>
    <property type="evidence" value="ECO:0007669"/>
    <property type="project" value="UniProtKB-KW"/>
</dbReference>
<dbReference type="InterPro" id="IPR000407">
    <property type="entry name" value="GDA1_CD39_NTPase"/>
</dbReference>
<feature type="transmembrane region" description="Helical" evidence="13">
    <location>
        <begin position="1157"/>
        <end position="1175"/>
    </location>
</feature>
<dbReference type="AlphaFoldDB" id="A0AAD9C1V1"/>
<feature type="compositionally biased region" description="Basic residues" evidence="12">
    <location>
        <begin position="7"/>
        <end position="22"/>
    </location>
</feature>
<proteinExistence type="inferred from homology"/>
<dbReference type="FunFam" id="3.30.420.150:FF:000003">
    <property type="entry name" value="ectonucleoside triphosphate diphosphohydrolase 7"/>
    <property type="match status" value="1"/>
</dbReference>
<dbReference type="GO" id="GO:0016020">
    <property type="term" value="C:membrane"/>
    <property type="evidence" value="ECO:0007669"/>
    <property type="project" value="TreeGrafter"/>
</dbReference>
<dbReference type="Proteomes" id="UP001228049">
    <property type="component" value="Unassembled WGS sequence"/>
</dbReference>
<keyword evidence="10" id="KW-0547">Nucleotide-binding</keyword>
<name>A0AAD9C1V1_DISEL</name>
<dbReference type="Gene3D" id="3.30.420.40">
    <property type="match status" value="1"/>
</dbReference>
<keyword evidence="5 11" id="KW-0378">Hydrolase</keyword>
<evidence type="ECO:0000313" key="15">
    <source>
        <dbReference type="Proteomes" id="UP001228049"/>
    </source>
</evidence>
<reference evidence="14" key="1">
    <citation type="submission" date="2023-04" db="EMBL/GenBank/DDBJ databases">
        <title>Chromosome-level genome of Chaenocephalus aceratus.</title>
        <authorList>
            <person name="Park H."/>
        </authorList>
    </citation>
    <scope>NUCLEOTIDE SEQUENCE</scope>
    <source>
        <strain evidence="14">DE</strain>
        <tissue evidence="14">Muscle</tissue>
    </source>
</reference>
<feature type="transmembrane region" description="Helical" evidence="13">
    <location>
        <begin position="636"/>
        <end position="654"/>
    </location>
</feature>
<dbReference type="PANTHER" id="PTHR11782:SF29">
    <property type="entry name" value="ECTONUCLEOSIDE TRIPHOSPHATE DIPHOSPHOHYDROLASE 4"/>
    <property type="match status" value="1"/>
</dbReference>
<sequence length="1209" mass="136052">MPLFRASGKHGGVKAGPRRKRNKEWMGSCRKTDEDGSVLSLTRLCLLSLAENMKEVWVKDYADNYLDHFSFRYIMGPFNLLPGDLVEDLTLLLGSRKQMSRAALHLLLVPQLRGLSLEKCPGLVNSALCTHIAARCQALWSLDLSAAQQLSSKVLSETLGCLPVLRSLSLAGTPSDRCVIRTIAQRCRFLRHLDISRCHLLSPAALLPLGGLLALDIDFGEQEGDPVAAAAYLLLSLPYLERVAMEGLAQACCLIQEKQFGQTEEFTNREGVPQLWDLWSERKSKDSLRKKREGAAVGDEDEEERTLWEGYRSENEEETSRDEGLSRSQAEEKSSEGVLSSDERLILRLKDVKGLSCDSLDSLSRVCPDLCSISVNIDDGEDTRGRSQGSLLVAGLQACSGQLQSLTVHYPGPLVELLPALQVAGSSLVSLTLEGVKTSPHTPLLEVIKACPRLRDLHISAEPPSTPQEEEEEEENQREERDLPQLPHLCSFTLNFSYEHSQMKPVMSWMSLKKVLKCLLAGSPLLEKISLVSLPCPLNCVLQDVLSVLNLDLNLFAESTDSPPMPLARLQHIDMPRTDVEMITVKSIMQRSKRLKNVDVSYCWQISNLEMVDSSWHFSLSSLFLPRLLTPSLRQLLFIGLLLGLIGLLYLLLLSKGHASWLREENHFHRHLARVTDVDATDTSNPDLNYGLVVDCGSSGSRVFVYCWPRHNGNPHELLDIQQMRDQHRKPVVMKIKPGISELAKTPEKASDYIYPLLSFAAQHIPKNKHQETPLYILCTAGMRILPESQQEALLEDLRTDIPVHFNFLFSDSHVEVISGKQEGVYAWIGINFVLGRFNHVHNDGEAVVEVNVSEQQEALVRKRTAGVLDMGGVSTQIAYEVPKTEEVAKNLLAEFNLGCDAHRTEHVYRVYVSTFLGFGGNAARQRYEESVIKNTATRNKLLDQHAGETADSPLLDPCLPADLQDEIGSSTEKLHLRGTGDFDQCRHILQPFLNRTNETLTSLNGIYQPAINYNNSQFYGFSEFYYCTEDVLRMGGDYNASKYSKAAKSYCSTQWKTLKERFDSGLYATHADLHRLKYQCFKSAWMHKVLHSGFSFPANYKNLKTALLVYDKEVQWTLGAILYRTRFLPLRDIQQEGLKGVHSHWRHSFSFVNNHYLFLACFFIVVLSIMLYLLRLRRIHRRAAQHCTPSSVPWLEEGLGSPTIPITL</sequence>
<dbReference type="GO" id="GO:0006256">
    <property type="term" value="P:UDP catabolic process"/>
    <property type="evidence" value="ECO:0007669"/>
    <property type="project" value="TreeGrafter"/>
</dbReference>
<feature type="region of interest" description="Disordered" evidence="12">
    <location>
        <begin position="290"/>
        <end position="336"/>
    </location>
</feature>
<organism evidence="14 15">
    <name type="scientific">Dissostichus eleginoides</name>
    <name type="common">Patagonian toothfish</name>
    <name type="synonym">Dissostichus amissus</name>
    <dbReference type="NCBI Taxonomy" id="100907"/>
    <lineage>
        <taxon>Eukaryota</taxon>
        <taxon>Metazoa</taxon>
        <taxon>Chordata</taxon>
        <taxon>Craniata</taxon>
        <taxon>Vertebrata</taxon>
        <taxon>Euteleostomi</taxon>
        <taxon>Actinopterygii</taxon>
        <taxon>Neopterygii</taxon>
        <taxon>Teleostei</taxon>
        <taxon>Neoteleostei</taxon>
        <taxon>Acanthomorphata</taxon>
        <taxon>Eupercaria</taxon>
        <taxon>Perciformes</taxon>
        <taxon>Notothenioidei</taxon>
        <taxon>Nototheniidae</taxon>
        <taxon>Dissostichus</taxon>
    </lineage>
</organism>
<feature type="region of interest" description="Disordered" evidence="12">
    <location>
        <begin position="1"/>
        <end position="26"/>
    </location>
</feature>
<dbReference type="FunFam" id="3.30.420.40:FF:000057">
    <property type="entry name" value="Ectonucleoside triphosphate diphosphohydrolase 4"/>
    <property type="match status" value="1"/>
</dbReference>
<evidence type="ECO:0000256" key="9">
    <source>
        <dbReference type="PIRSR" id="PIRSR600407-1"/>
    </source>
</evidence>
<evidence type="ECO:0000256" key="12">
    <source>
        <dbReference type="SAM" id="MobiDB-lite"/>
    </source>
</evidence>
<feature type="compositionally biased region" description="Basic and acidic residues" evidence="12">
    <location>
        <begin position="321"/>
        <end position="336"/>
    </location>
</feature>
<evidence type="ECO:0000256" key="6">
    <source>
        <dbReference type="ARBA" id="ARBA00022989"/>
    </source>
</evidence>
<dbReference type="CDD" id="cd24045">
    <property type="entry name" value="ASKHA_NBD_NTPDase4-like"/>
    <property type="match status" value="1"/>
</dbReference>
<dbReference type="SUPFAM" id="SSF52047">
    <property type="entry name" value="RNI-like"/>
    <property type="match status" value="1"/>
</dbReference>
<dbReference type="GO" id="GO:0045134">
    <property type="term" value="F:UDP phosphatase activity"/>
    <property type="evidence" value="ECO:0007669"/>
    <property type="project" value="TreeGrafter"/>
</dbReference>
<dbReference type="EC" id="3.6.1.15" evidence="3"/>
<dbReference type="EMBL" id="JASDAP010000013">
    <property type="protein sequence ID" value="KAK1891944.1"/>
    <property type="molecule type" value="Genomic_DNA"/>
</dbReference>